<protein>
    <submittedName>
        <fullName evidence="2">Uncharacterized protein</fullName>
    </submittedName>
</protein>
<dbReference type="EMBL" id="BMNT01000010">
    <property type="protein sequence ID" value="GGK79708.1"/>
    <property type="molecule type" value="Genomic_DNA"/>
</dbReference>
<organism evidence="2 3">
    <name type="scientific">Sphaerisporangium melleum</name>
    <dbReference type="NCBI Taxonomy" id="321316"/>
    <lineage>
        <taxon>Bacteria</taxon>
        <taxon>Bacillati</taxon>
        <taxon>Actinomycetota</taxon>
        <taxon>Actinomycetes</taxon>
        <taxon>Streptosporangiales</taxon>
        <taxon>Streptosporangiaceae</taxon>
        <taxon>Sphaerisporangium</taxon>
    </lineage>
</organism>
<dbReference type="RefSeq" id="WP_189162940.1">
    <property type="nucleotide sequence ID" value="NZ_BMNT01000010.1"/>
</dbReference>
<feature type="region of interest" description="Disordered" evidence="1">
    <location>
        <begin position="1"/>
        <end position="50"/>
    </location>
</feature>
<name>A0A917QZB8_9ACTN</name>
<accession>A0A917QZB8</accession>
<reference evidence="2" key="2">
    <citation type="submission" date="2020-09" db="EMBL/GenBank/DDBJ databases">
        <authorList>
            <person name="Sun Q."/>
            <person name="Ohkuma M."/>
        </authorList>
    </citation>
    <scope>NUCLEOTIDE SEQUENCE</scope>
    <source>
        <strain evidence="2">JCM 13064</strain>
    </source>
</reference>
<keyword evidence="3" id="KW-1185">Reference proteome</keyword>
<evidence type="ECO:0000313" key="3">
    <source>
        <dbReference type="Proteomes" id="UP000645217"/>
    </source>
</evidence>
<evidence type="ECO:0000313" key="2">
    <source>
        <dbReference type="EMBL" id="GGK79708.1"/>
    </source>
</evidence>
<reference evidence="2" key="1">
    <citation type="journal article" date="2014" name="Int. J. Syst. Evol. Microbiol.">
        <title>Complete genome sequence of Corynebacterium casei LMG S-19264T (=DSM 44701T), isolated from a smear-ripened cheese.</title>
        <authorList>
            <consortium name="US DOE Joint Genome Institute (JGI-PGF)"/>
            <person name="Walter F."/>
            <person name="Albersmeier A."/>
            <person name="Kalinowski J."/>
            <person name="Ruckert C."/>
        </authorList>
    </citation>
    <scope>NUCLEOTIDE SEQUENCE</scope>
    <source>
        <strain evidence="2">JCM 13064</strain>
    </source>
</reference>
<sequence>MADTSRSTTGPAVIPAAPRPRRVQARRPRRRADEECQDLRTPSGRVVLPY</sequence>
<evidence type="ECO:0000256" key="1">
    <source>
        <dbReference type="SAM" id="MobiDB-lite"/>
    </source>
</evidence>
<gene>
    <name evidence="2" type="ORF">GCM10007964_22920</name>
</gene>
<comment type="caution">
    <text evidence="2">The sequence shown here is derived from an EMBL/GenBank/DDBJ whole genome shotgun (WGS) entry which is preliminary data.</text>
</comment>
<dbReference type="Proteomes" id="UP000645217">
    <property type="component" value="Unassembled WGS sequence"/>
</dbReference>
<feature type="compositionally biased region" description="Polar residues" evidence="1">
    <location>
        <begin position="1"/>
        <end position="10"/>
    </location>
</feature>
<proteinExistence type="predicted"/>
<dbReference type="AlphaFoldDB" id="A0A917QZB8"/>
<feature type="compositionally biased region" description="Basic residues" evidence="1">
    <location>
        <begin position="19"/>
        <end position="30"/>
    </location>
</feature>